<reference evidence="7 8" key="1">
    <citation type="submission" date="2020-08" db="EMBL/GenBank/DDBJ databases">
        <title>Genomic Encyclopedia of Type Strains, Phase IV (KMG-V): Genome sequencing to study the core and pangenomes of soil and plant-associated prokaryotes.</title>
        <authorList>
            <person name="Whitman W."/>
        </authorList>
    </citation>
    <scope>NUCLEOTIDE SEQUENCE [LARGE SCALE GENOMIC DNA]</scope>
    <source>
        <strain evidence="7 8">M8UP14</strain>
    </source>
</reference>
<keyword evidence="7" id="KW-0808">Transferase</keyword>
<keyword evidence="5" id="KW-0175">Coiled coil</keyword>
<organism evidence="7 8">
    <name type="scientific">Granulicella aggregans</name>
    <dbReference type="NCBI Taxonomy" id="474949"/>
    <lineage>
        <taxon>Bacteria</taxon>
        <taxon>Pseudomonadati</taxon>
        <taxon>Acidobacteriota</taxon>
        <taxon>Terriglobia</taxon>
        <taxon>Terriglobales</taxon>
        <taxon>Acidobacteriaceae</taxon>
        <taxon>Granulicella</taxon>
    </lineage>
</organism>
<dbReference type="Pfam" id="PF04191">
    <property type="entry name" value="PEMT"/>
    <property type="match status" value="1"/>
</dbReference>
<keyword evidence="4 6" id="KW-0472">Membrane</keyword>
<keyword evidence="7" id="KW-0489">Methyltransferase</keyword>
<dbReference type="Gene3D" id="1.20.120.1630">
    <property type="match status" value="1"/>
</dbReference>
<keyword evidence="2 6" id="KW-0812">Transmembrane</keyword>
<evidence type="ECO:0000256" key="2">
    <source>
        <dbReference type="ARBA" id="ARBA00022692"/>
    </source>
</evidence>
<sequence>MLRDEDSRRRELAKMYAAYDDEMLLRHLNQELTELARAVLIAEIEIRELEASHYVGSDEEDSNNEMTQIRVWSGRTLADAELVTHMLSLDDIEASHSRLQGSDPAYRFQVSVAPDHAETALRVISAGILEAYAEESLAHLLQAEVVLPTCPICRSSQVTFEASSEENFWSCDKCMHNWEDAPLGVVRATPHASLKSSLVQAEDESTGVRQKKQRRRLNYLTVIANIVISAVVALSLEPQEWTRTNLFGLTLWVGGMLLWTIARWQLSSNLTGKAEAHDLVTTGIYARVQNPIYLSGAIVLIGISLYLERPWGLLIFAVLIPLQTSRIKRERAVLAESFGERYLQYRRQTWF</sequence>
<dbReference type="GO" id="GO:0032259">
    <property type="term" value="P:methylation"/>
    <property type="evidence" value="ECO:0007669"/>
    <property type="project" value="UniProtKB-KW"/>
</dbReference>
<dbReference type="InterPro" id="IPR007318">
    <property type="entry name" value="Phopholipid_MeTrfase"/>
</dbReference>
<dbReference type="PANTHER" id="PTHR12714">
    <property type="entry name" value="PROTEIN-S ISOPRENYLCYSTEINE O-METHYLTRANSFERASE"/>
    <property type="match status" value="1"/>
</dbReference>
<feature type="coiled-coil region" evidence="5">
    <location>
        <begin position="25"/>
        <end position="52"/>
    </location>
</feature>
<feature type="transmembrane region" description="Helical" evidence="6">
    <location>
        <begin position="246"/>
        <end position="264"/>
    </location>
</feature>
<gene>
    <name evidence="7" type="ORF">HDF16_005955</name>
</gene>
<proteinExistence type="predicted"/>
<dbReference type="AlphaFoldDB" id="A0A7W8E7A9"/>
<keyword evidence="8" id="KW-1185">Reference proteome</keyword>
<dbReference type="PANTHER" id="PTHR12714:SF9">
    <property type="entry name" value="PROTEIN-S-ISOPRENYLCYSTEINE O-METHYLTRANSFERASE"/>
    <property type="match status" value="1"/>
</dbReference>
<evidence type="ECO:0000256" key="6">
    <source>
        <dbReference type="SAM" id="Phobius"/>
    </source>
</evidence>
<dbReference type="Proteomes" id="UP000540989">
    <property type="component" value="Unassembled WGS sequence"/>
</dbReference>
<accession>A0A7W8E7A9</accession>
<dbReference type="GO" id="GO:0008168">
    <property type="term" value="F:methyltransferase activity"/>
    <property type="evidence" value="ECO:0007669"/>
    <property type="project" value="UniProtKB-KW"/>
</dbReference>
<dbReference type="RefSeq" id="WP_221313345.1">
    <property type="nucleotide sequence ID" value="NZ_JACHIP010000032.1"/>
</dbReference>
<name>A0A7W8E7A9_9BACT</name>
<keyword evidence="3 6" id="KW-1133">Transmembrane helix</keyword>
<dbReference type="EMBL" id="JACHIP010000032">
    <property type="protein sequence ID" value="MBB5061219.1"/>
    <property type="molecule type" value="Genomic_DNA"/>
</dbReference>
<evidence type="ECO:0000256" key="3">
    <source>
        <dbReference type="ARBA" id="ARBA00022989"/>
    </source>
</evidence>
<evidence type="ECO:0000313" key="7">
    <source>
        <dbReference type="EMBL" id="MBB5061219.1"/>
    </source>
</evidence>
<protein>
    <submittedName>
        <fullName evidence="7">Protein-S-isoprenylcysteine O-methyltransferase Ste14</fullName>
    </submittedName>
</protein>
<evidence type="ECO:0000256" key="5">
    <source>
        <dbReference type="SAM" id="Coils"/>
    </source>
</evidence>
<comment type="caution">
    <text evidence="7">The sequence shown here is derived from an EMBL/GenBank/DDBJ whole genome shotgun (WGS) entry which is preliminary data.</text>
</comment>
<evidence type="ECO:0000256" key="1">
    <source>
        <dbReference type="ARBA" id="ARBA00004127"/>
    </source>
</evidence>
<feature type="transmembrane region" description="Helical" evidence="6">
    <location>
        <begin position="217"/>
        <end position="234"/>
    </location>
</feature>
<comment type="subcellular location">
    <subcellularLocation>
        <location evidence="1">Endomembrane system</location>
        <topology evidence="1">Multi-pass membrane protein</topology>
    </subcellularLocation>
</comment>
<evidence type="ECO:0000256" key="4">
    <source>
        <dbReference type="ARBA" id="ARBA00023136"/>
    </source>
</evidence>
<feature type="transmembrane region" description="Helical" evidence="6">
    <location>
        <begin position="284"/>
        <end position="305"/>
    </location>
</feature>
<evidence type="ECO:0000313" key="8">
    <source>
        <dbReference type="Proteomes" id="UP000540989"/>
    </source>
</evidence>
<dbReference type="GO" id="GO:0012505">
    <property type="term" value="C:endomembrane system"/>
    <property type="evidence" value="ECO:0007669"/>
    <property type="project" value="UniProtKB-SubCell"/>
</dbReference>